<protein>
    <submittedName>
        <fullName evidence="2">Uncharacterized protein</fullName>
    </submittedName>
</protein>
<proteinExistence type="predicted"/>
<reference evidence="2" key="1">
    <citation type="submission" date="2020-05" db="EMBL/GenBank/DDBJ databases">
        <authorList>
            <person name="Chiriac C."/>
            <person name="Salcher M."/>
            <person name="Ghai R."/>
            <person name="Kavagutti S V."/>
        </authorList>
    </citation>
    <scope>NUCLEOTIDE SEQUENCE</scope>
</reference>
<gene>
    <name evidence="2" type="ORF">UFOVP178_59</name>
</gene>
<keyword evidence="1" id="KW-0812">Transmembrane</keyword>
<evidence type="ECO:0000313" key="2">
    <source>
        <dbReference type="EMBL" id="CAB5195123.1"/>
    </source>
</evidence>
<name>A0A6J7WCX2_9CAUD</name>
<sequence>MRLIALMVTLVICYAMVDQGGWAYLLIAVPFFFGMLLVLQLMGLAK</sequence>
<accession>A0A6J7WCX2</accession>
<organism evidence="2">
    <name type="scientific">uncultured Caudovirales phage</name>
    <dbReference type="NCBI Taxonomy" id="2100421"/>
    <lineage>
        <taxon>Viruses</taxon>
        <taxon>Duplodnaviria</taxon>
        <taxon>Heunggongvirae</taxon>
        <taxon>Uroviricota</taxon>
        <taxon>Caudoviricetes</taxon>
        <taxon>Peduoviridae</taxon>
        <taxon>Maltschvirus</taxon>
        <taxon>Maltschvirus maltsch</taxon>
    </lineage>
</organism>
<feature type="transmembrane region" description="Helical" evidence="1">
    <location>
        <begin position="25"/>
        <end position="45"/>
    </location>
</feature>
<keyword evidence="1" id="KW-0472">Membrane</keyword>
<dbReference type="EMBL" id="LR798215">
    <property type="protein sequence ID" value="CAB5195123.1"/>
    <property type="molecule type" value="Genomic_DNA"/>
</dbReference>
<evidence type="ECO:0000256" key="1">
    <source>
        <dbReference type="SAM" id="Phobius"/>
    </source>
</evidence>
<keyword evidence="1" id="KW-1133">Transmembrane helix</keyword>